<organism evidence="2 3">
    <name type="scientific">Candidatus Methanocrinis natronophilus</name>
    <dbReference type="NCBI Taxonomy" id="3033396"/>
    <lineage>
        <taxon>Archaea</taxon>
        <taxon>Methanobacteriati</taxon>
        <taxon>Methanobacteriota</taxon>
        <taxon>Stenosarchaea group</taxon>
        <taxon>Methanomicrobia</taxon>
        <taxon>Methanotrichales</taxon>
        <taxon>Methanotrichaceae</taxon>
        <taxon>Methanocrinis</taxon>
    </lineage>
</organism>
<keyword evidence="1" id="KW-0802">TPR repeat</keyword>
<dbReference type="Pfam" id="PF13181">
    <property type="entry name" value="TPR_8"/>
    <property type="match status" value="2"/>
</dbReference>
<keyword evidence="3" id="KW-1185">Reference proteome</keyword>
<dbReference type="SUPFAM" id="SSF48452">
    <property type="entry name" value="TPR-like"/>
    <property type="match status" value="3"/>
</dbReference>
<name>A0ABT5X648_9EURY</name>
<feature type="repeat" description="TPR" evidence="1">
    <location>
        <begin position="725"/>
        <end position="758"/>
    </location>
</feature>
<proteinExistence type="predicted"/>
<dbReference type="EMBL" id="JARFPK010000008">
    <property type="protein sequence ID" value="MDF0590128.1"/>
    <property type="molecule type" value="Genomic_DNA"/>
</dbReference>
<dbReference type="InterPro" id="IPR019734">
    <property type="entry name" value="TPR_rpt"/>
</dbReference>
<dbReference type="SMART" id="SM00028">
    <property type="entry name" value="TPR"/>
    <property type="match status" value="5"/>
</dbReference>
<dbReference type="Pfam" id="PF13431">
    <property type="entry name" value="TPR_17"/>
    <property type="match status" value="1"/>
</dbReference>
<sequence length="1093" mass="126765">MGRLIRGPRLIINLHRIDEVDGQGRVVLTATMTRNNRSYSWRVDSREPIDEGSKGAIRSMDDMVKELATRIHSLSPTSEDTLVRWKSWHHFNEGLKAYRDALVSTKKRLYNLKMAEKSFIRALEEKNDFALAYYNLGVVYTELGQEKAAEIAFLKAIKGDPKMVAAYYALGFSQFIEAEADLEDIKSIFVEPPERYDSCKEVFGDQVRIGELILAYLCDDKRKILIEKYEDVILLCDWVISTTEKGFNPLNRDYYRLAEAYNLKANAQSRIDMLHGKSGVRRPKYLESAENAVNYSWKSLFMAEFWNERINVSSRNVRECSIDLAYLCLYRLAIEEEAWLRKNARFKKNASDALTRSIFVDLSNANTYFILGKIYYCAAEYVKSVKAYRDALAIEPENSEFWAHLALAYARNNKTEEARDACRRVKVYESGASYQAIDIAALAYHQLLKNLEIQSPVLKERLPGRQTSDGDESLKEKKRELKESYSLMRRASQMAKTDLYLREGGLGGGRRTPDKIKYLISKLERFGTVSDSGETEHNWRYAQYAIALARLGNRLKEENPHAEDMSRALDCGIKCLERIPGPDKSKWSWEGEQNMFTLGFLYYYKYLTMVQGTRCQRDTYYSKALDYFKKVEDEEFSKKNHKHYIKGRSHILIKLGDIYLETRNFERGESCYSKAIQILEFDHPKLVMRERLHSKLARALRGQEKKKLNALKEARKCQISDPINREVGEVAGDIYFDLQKHKMALDEFYNALVWDPNNPEILKKIGLCYLDRARLCRNSSDRDRSLRKAKDNFEQAWELYDKDKLRGRAEARYLMARAYMELCDYEEALPHLSVIYKAMESKEKSISTKVLIVGIHLGMTYLKRKNFAQCERIFNNIIRVGLNYVKERNNRLKEFNIIRKYSTDGMSIARIVAWAHMGLALSFAERNTDHTLDMAFEEIRKSEYYINLLIPGDEWIKCLAMSEYCKGWIRYKQHLICDKRLAEKTGLKSQDLIDISIEHLERSVSIRADARAYLHLALACRAKSSKPAVDGEREVLIRRAKDYWKLAGELDIKGEYNKELTELKEGLVIVESGRSDQVEYEASDQPTGRPGCA</sequence>
<dbReference type="InterPro" id="IPR011990">
    <property type="entry name" value="TPR-like_helical_dom_sf"/>
</dbReference>
<dbReference type="PANTHER" id="PTHR12558:SF13">
    <property type="entry name" value="CELL DIVISION CYCLE PROTEIN 27 HOMOLOG"/>
    <property type="match status" value="1"/>
</dbReference>
<feature type="repeat" description="TPR" evidence="1">
    <location>
        <begin position="130"/>
        <end position="163"/>
    </location>
</feature>
<gene>
    <name evidence="2" type="ORF">P0O15_02905</name>
</gene>
<dbReference type="PROSITE" id="PS50005">
    <property type="entry name" value="TPR"/>
    <property type="match status" value="4"/>
</dbReference>
<dbReference type="Proteomes" id="UP001220010">
    <property type="component" value="Unassembled WGS sequence"/>
</dbReference>
<dbReference type="Gene3D" id="1.25.40.10">
    <property type="entry name" value="Tetratricopeptide repeat domain"/>
    <property type="match status" value="4"/>
</dbReference>
<accession>A0ABT5X648</accession>
<dbReference type="RefSeq" id="WP_316965886.1">
    <property type="nucleotide sequence ID" value="NZ_JARFPK010000008.1"/>
</dbReference>
<evidence type="ECO:0000313" key="2">
    <source>
        <dbReference type="EMBL" id="MDF0590128.1"/>
    </source>
</evidence>
<feature type="repeat" description="TPR" evidence="1">
    <location>
        <begin position="365"/>
        <end position="398"/>
    </location>
</feature>
<feature type="repeat" description="TPR" evidence="1">
    <location>
        <begin position="649"/>
        <end position="682"/>
    </location>
</feature>
<dbReference type="PANTHER" id="PTHR12558">
    <property type="entry name" value="CELL DIVISION CYCLE 16,23,27"/>
    <property type="match status" value="1"/>
</dbReference>
<reference evidence="2 3" key="1">
    <citation type="submission" date="2023-03" db="EMBL/GenBank/DDBJ databases">
        <title>WGS of Methanotrichaceae archaeon Mx.</title>
        <authorList>
            <person name="Sorokin D.Y."/>
            <person name="Merkel A.Y."/>
        </authorList>
    </citation>
    <scope>NUCLEOTIDE SEQUENCE [LARGE SCALE GENOMIC DNA]</scope>
    <source>
        <strain evidence="2 3">Mx</strain>
    </source>
</reference>
<protein>
    <submittedName>
        <fullName evidence="2">Tetratricopeptide repeat protein</fullName>
    </submittedName>
</protein>
<evidence type="ECO:0000256" key="1">
    <source>
        <dbReference type="PROSITE-ProRule" id="PRU00339"/>
    </source>
</evidence>
<evidence type="ECO:0000313" key="3">
    <source>
        <dbReference type="Proteomes" id="UP001220010"/>
    </source>
</evidence>
<comment type="caution">
    <text evidence="2">The sequence shown here is derived from an EMBL/GenBank/DDBJ whole genome shotgun (WGS) entry which is preliminary data.</text>
</comment>